<dbReference type="RefSeq" id="WP_058389094.1">
    <property type="nucleotide sequence ID" value="NZ_LLWF02000027.1"/>
</dbReference>
<evidence type="ECO:0000313" key="2">
    <source>
        <dbReference type="Proteomes" id="UP000054844"/>
    </source>
</evidence>
<dbReference type="InterPro" id="IPR016181">
    <property type="entry name" value="Acyl_CoA_acyltransferase"/>
</dbReference>
<reference evidence="1" key="1">
    <citation type="submission" date="2016-12" db="EMBL/GenBank/DDBJ databases">
        <title>Draft genome sequence of Roseomonas mucosa strain AU37, isolated from a peripheral intravenous catheter.</title>
        <authorList>
            <person name="Choudhury M.A."/>
            <person name="Sidjabat H.E."/>
            <person name="Wailan A.M."/>
            <person name="Zhang L."/>
            <person name="Marsh N.M."/>
            <person name="Rickard C.M."/>
            <person name="Davies M."/>
            <person name="Mcmillan D.J."/>
        </authorList>
    </citation>
    <scope>NUCLEOTIDE SEQUENCE [LARGE SCALE GENOMIC DNA]</scope>
    <source>
        <strain evidence="1">AU37</strain>
    </source>
</reference>
<dbReference type="PANTHER" id="PTHR41368">
    <property type="entry name" value="PROTEIN YGHO"/>
    <property type="match status" value="1"/>
</dbReference>
<name>A0A1S8D4N4_9PROT</name>
<protein>
    <recommendedName>
        <fullName evidence="3">N-acetyltransferase domain-containing protein</fullName>
    </recommendedName>
</protein>
<dbReference type="Gene3D" id="3.40.630.30">
    <property type="match status" value="1"/>
</dbReference>
<dbReference type="OrthoDB" id="9806005at2"/>
<dbReference type="Proteomes" id="UP000054844">
    <property type="component" value="Unassembled WGS sequence"/>
</dbReference>
<dbReference type="EMBL" id="LLWF02000027">
    <property type="protein sequence ID" value="ONH83293.1"/>
    <property type="molecule type" value="Genomic_DNA"/>
</dbReference>
<evidence type="ECO:0008006" key="3">
    <source>
        <dbReference type="Google" id="ProtNLM"/>
    </source>
</evidence>
<dbReference type="STRING" id="207340.APZ41_010085"/>
<dbReference type="InterPro" id="IPR039968">
    <property type="entry name" value="BcerS-like"/>
</dbReference>
<dbReference type="SUPFAM" id="SSF55729">
    <property type="entry name" value="Acyl-CoA N-acyltransferases (Nat)"/>
    <property type="match status" value="1"/>
</dbReference>
<dbReference type="PANTHER" id="PTHR41368:SF1">
    <property type="entry name" value="PROTEIN YGHO"/>
    <property type="match status" value="1"/>
</dbReference>
<sequence>MFAPPLAVPALPPATGREGAPLRIAEVASAPEAATWLDLPARLGGEAAGWTVPLLFESRRVFDPGFNTALGEWHIARFLALRGTEPVGRICAALPRDGSTGGIGHFGFLACEENPAILRALLGAAAAQLAAWGATALRGPFSFSVNHEIGLRVEGGEAPMLRMPRNPAWLPPLLEEAGAPLGLRREKDVLACTLDVAAETHRARFASLLALWPGRGSLRIRPHDPWRLGEEVALIRALYNDAWAQNWAAQPVTAAESDTMRRLLRPLLASGRVLFAEWQGEPVGLCAVVPNLEEISHRLGGRLWPSGWLGMAGALAGRTTSARIPLLGIRRAFRRSQVSRMAVGALLSEAIALAERRGWQRLEVSWILEDNASMLAAMTRLRAPVTGRWRVWHAPLEATPPA</sequence>
<keyword evidence="2" id="KW-1185">Reference proteome</keyword>
<accession>A0A1S8D4N4</accession>
<dbReference type="AlphaFoldDB" id="A0A1S8D4N4"/>
<proteinExistence type="predicted"/>
<comment type="caution">
    <text evidence="1">The sequence shown here is derived from an EMBL/GenBank/DDBJ whole genome shotgun (WGS) entry which is preliminary data.</text>
</comment>
<gene>
    <name evidence="1" type="ORF">APZ41_010085</name>
</gene>
<evidence type="ECO:0000313" key="1">
    <source>
        <dbReference type="EMBL" id="ONH83293.1"/>
    </source>
</evidence>
<organism evidence="1 2">
    <name type="scientific">Roseomonas mucosa</name>
    <dbReference type="NCBI Taxonomy" id="207340"/>
    <lineage>
        <taxon>Bacteria</taxon>
        <taxon>Pseudomonadati</taxon>
        <taxon>Pseudomonadota</taxon>
        <taxon>Alphaproteobacteria</taxon>
        <taxon>Acetobacterales</taxon>
        <taxon>Roseomonadaceae</taxon>
        <taxon>Roseomonas</taxon>
    </lineage>
</organism>